<dbReference type="EMBL" id="CP093351">
    <property type="protein sequence ID" value="WOH14009.1"/>
    <property type="molecule type" value="Genomic_DNA"/>
</dbReference>
<keyword evidence="2" id="KW-1185">Reference proteome</keyword>
<reference evidence="1" key="1">
    <citation type="journal article" date="2016" name="Nat. Genet.">
        <title>A high-quality carrot genome assembly provides new insights into carotenoid accumulation and asterid genome evolution.</title>
        <authorList>
            <person name="Iorizzo M."/>
            <person name="Ellison S."/>
            <person name="Senalik D."/>
            <person name="Zeng P."/>
            <person name="Satapoomin P."/>
            <person name="Huang J."/>
            <person name="Bowman M."/>
            <person name="Iovene M."/>
            <person name="Sanseverino W."/>
            <person name="Cavagnaro P."/>
            <person name="Yildiz M."/>
            <person name="Macko-Podgorni A."/>
            <person name="Moranska E."/>
            <person name="Grzebelus E."/>
            <person name="Grzebelus D."/>
            <person name="Ashrafi H."/>
            <person name="Zheng Z."/>
            <person name="Cheng S."/>
            <person name="Spooner D."/>
            <person name="Van Deynze A."/>
            <person name="Simon P."/>
        </authorList>
    </citation>
    <scope>NUCLEOTIDE SEQUENCE</scope>
    <source>
        <tissue evidence="1">Leaf</tissue>
    </source>
</reference>
<accession>A0A175YAJ8</accession>
<dbReference type="Proteomes" id="UP000077755">
    <property type="component" value="Chromosome 9"/>
</dbReference>
<reference evidence="1" key="2">
    <citation type="submission" date="2022-03" db="EMBL/GenBank/DDBJ databases">
        <title>Draft title - Genomic analysis of global carrot germplasm unveils the trajectory of domestication and the origin of high carotenoid orange carrot.</title>
        <authorList>
            <person name="Iorizzo M."/>
            <person name="Ellison S."/>
            <person name="Senalik D."/>
            <person name="Macko-Podgorni A."/>
            <person name="Grzebelus D."/>
            <person name="Bostan H."/>
            <person name="Rolling W."/>
            <person name="Curaba J."/>
            <person name="Simon P."/>
        </authorList>
    </citation>
    <scope>NUCLEOTIDE SEQUENCE</scope>
    <source>
        <tissue evidence="1">Leaf</tissue>
    </source>
</reference>
<name>A0A175YAJ8_DAUCS</name>
<dbReference type="Gramene" id="KZM80616">
    <property type="protein sequence ID" value="KZM80616"/>
    <property type="gene ID" value="DCAR_031990"/>
</dbReference>
<dbReference type="AlphaFoldDB" id="A0A175YAJ8"/>
<evidence type="ECO:0000313" key="2">
    <source>
        <dbReference type="Proteomes" id="UP000077755"/>
    </source>
</evidence>
<protein>
    <submittedName>
        <fullName evidence="1">Uncharacterized protein</fullName>
    </submittedName>
</protein>
<dbReference type="Gene3D" id="3.40.50.2000">
    <property type="entry name" value="Glycogen Phosphorylase B"/>
    <property type="match status" value="1"/>
</dbReference>
<evidence type="ECO:0000313" key="1">
    <source>
        <dbReference type="EMBL" id="WOH14009.1"/>
    </source>
</evidence>
<sequence length="257" mass="27938">MENCCSSGKDIAGARKRVSESSKTGLPDALKNVIPSHTSSGISSSKSVGPWKVGLVNTQLQSKKQVPAKVLPAICLDEKGSQVMLLCRRKFRETKGIIVNTFAELETFAVHSSCRLLQCSIERSTSNIASSWGCNSAREVKDKRKAKVLQEYCFNNNGLLSQEAIRMLDDGKLRCYSEIFNSSEIGLDSVVSACVYAKDVLHNAILGSVANLLPKWGCFKASMSGDSEADGLRRVNQEKLTINLFKATRDGEGLATP</sequence>
<gene>
    <name evidence="1" type="ORF">DCAR_0933524</name>
</gene>
<organism evidence="1 2">
    <name type="scientific">Daucus carota subsp. sativus</name>
    <name type="common">Carrot</name>
    <dbReference type="NCBI Taxonomy" id="79200"/>
    <lineage>
        <taxon>Eukaryota</taxon>
        <taxon>Viridiplantae</taxon>
        <taxon>Streptophyta</taxon>
        <taxon>Embryophyta</taxon>
        <taxon>Tracheophyta</taxon>
        <taxon>Spermatophyta</taxon>
        <taxon>Magnoliopsida</taxon>
        <taxon>eudicotyledons</taxon>
        <taxon>Gunneridae</taxon>
        <taxon>Pentapetalae</taxon>
        <taxon>asterids</taxon>
        <taxon>campanulids</taxon>
        <taxon>Apiales</taxon>
        <taxon>Apiaceae</taxon>
        <taxon>Apioideae</taxon>
        <taxon>Scandiceae</taxon>
        <taxon>Daucinae</taxon>
        <taxon>Daucus</taxon>
        <taxon>Daucus sect. Daucus</taxon>
    </lineage>
</organism>
<proteinExistence type="predicted"/>